<evidence type="ECO:0000256" key="3">
    <source>
        <dbReference type="ARBA" id="ARBA00022989"/>
    </source>
</evidence>
<keyword evidence="3 6" id="KW-1133">Transmembrane helix</keyword>
<name>A0AAD7XQM5_9STRA</name>
<keyword evidence="8" id="KW-1185">Reference proteome</keyword>
<dbReference type="EMBL" id="JAQMWT010000316">
    <property type="protein sequence ID" value="KAJ8605357.1"/>
    <property type="molecule type" value="Genomic_DNA"/>
</dbReference>
<keyword evidence="4 6" id="KW-0472">Membrane</keyword>
<protein>
    <recommendedName>
        <fullName evidence="9">Magnesium transporter</fullName>
    </recommendedName>
</protein>
<feature type="transmembrane region" description="Helical" evidence="6">
    <location>
        <begin position="257"/>
        <end position="278"/>
    </location>
</feature>
<dbReference type="GO" id="GO:0015095">
    <property type="term" value="F:magnesium ion transmembrane transporter activity"/>
    <property type="evidence" value="ECO:0007669"/>
    <property type="project" value="InterPro"/>
</dbReference>
<reference evidence="7" key="1">
    <citation type="submission" date="2023-01" db="EMBL/GenBank/DDBJ databases">
        <title>Metagenome sequencing of chrysophaentin producing Chrysophaeum taylorii.</title>
        <authorList>
            <person name="Davison J."/>
            <person name="Bewley C."/>
        </authorList>
    </citation>
    <scope>NUCLEOTIDE SEQUENCE</scope>
    <source>
        <strain evidence="7">NIES-1699</strain>
    </source>
</reference>
<evidence type="ECO:0000256" key="1">
    <source>
        <dbReference type="ARBA" id="ARBA00004141"/>
    </source>
</evidence>
<comment type="caution">
    <text evidence="7">The sequence shown here is derived from an EMBL/GenBank/DDBJ whole genome shotgun (WGS) entry which is preliminary data.</text>
</comment>
<dbReference type="AlphaFoldDB" id="A0AAD7XQM5"/>
<dbReference type="InterPro" id="IPR008521">
    <property type="entry name" value="Mg_trans_NIPA"/>
</dbReference>
<evidence type="ECO:0000313" key="8">
    <source>
        <dbReference type="Proteomes" id="UP001230188"/>
    </source>
</evidence>
<dbReference type="InterPro" id="IPR037185">
    <property type="entry name" value="EmrE-like"/>
</dbReference>
<dbReference type="PANTHER" id="PTHR12570">
    <property type="match status" value="1"/>
</dbReference>
<evidence type="ECO:0000256" key="2">
    <source>
        <dbReference type="ARBA" id="ARBA00022692"/>
    </source>
</evidence>
<evidence type="ECO:0000256" key="5">
    <source>
        <dbReference type="SAM" id="MobiDB-lite"/>
    </source>
</evidence>
<feature type="transmembrane region" description="Helical" evidence="6">
    <location>
        <begin position="141"/>
        <end position="160"/>
    </location>
</feature>
<evidence type="ECO:0000256" key="4">
    <source>
        <dbReference type="ARBA" id="ARBA00023136"/>
    </source>
</evidence>
<gene>
    <name evidence="7" type="ORF">CTAYLR_002344</name>
</gene>
<dbReference type="Pfam" id="PF05653">
    <property type="entry name" value="Mg_trans_NIPA"/>
    <property type="match status" value="1"/>
</dbReference>
<accession>A0AAD7XQM5</accession>
<feature type="transmembrane region" description="Helical" evidence="6">
    <location>
        <begin position="180"/>
        <end position="203"/>
    </location>
</feature>
<organism evidence="7 8">
    <name type="scientific">Chrysophaeum taylorii</name>
    <dbReference type="NCBI Taxonomy" id="2483200"/>
    <lineage>
        <taxon>Eukaryota</taxon>
        <taxon>Sar</taxon>
        <taxon>Stramenopiles</taxon>
        <taxon>Ochrophyta</taxon>
        <taxon>Pelagophyceae</taxon>
        <taxon>Pelagomonadales</taxon>
        <taxon>Pelagomonadaceae</taxon>
        <taxon>Chrysophaeum</taxon>
    </lineage>
</organism>
<dbReference type="SUPFAM" id="SSF103481">
    <property type="entry name" value="Multidrug resistance efflux transporter EmrE"/>
    <property type="match status" value="1"/>
</dbReference>
<evidence type="ECO:0000313" key="7">
    <source>
        <dbReference type="EMBL" id="KAJ8605357.1"/>
    </source>
</evidence>
<feature type="transmembrane region" description="Helical" evidence="6">
    <location>
        <begin position="36"/>
        <end position="55"/>
    </location>
</feature>
<proteinExistence type="predicted"/>
<feature type="compositionally biased region" description="Basic and acidic residues" evidence="5">
    <location>
        <begin position="442"/>
        <end position="460"/>
    </location>
</feature>
<dbReference type="PANTHER" id="PTHR12570:SF9">
    <property type="entry name" value="MAGNESIUM TRANSPORTER NIPA8-RELATED"/>
    <property type="match status" value="1"/>
</dbReference>
<comment type="subcellular location">
    <subcellularLocation>
        <location evidence="1">Membrane</location>
        <topology evidence="1">Multi-pass membrane protein</topology>
    </subcellularLocation>
</comment>
<evidence type="ECO:0008006" key="9">
    <source>
        <dbReference type="Google" id="ProtNLM"/>
    </source>
</evidence>
<feature type="region of interest" description="Disordered" evidence="5">
    <location>
        <begin position="392"/>
        <end position="476"/>
    </location>
</feature>
<dbReference type="Proteomes" id="UP001230188">
    <property type="component" value="Unassembled WGS sequence"/>
</dbReference>
<keyword evidence="2 6" id="KW-0812">Transmembrane</keyword>
<feature type="compositionally biased region" description="Polar residues" evidence="5">
    <location>
        <begin position="398"/>
        <end position="410"/>
    </location>
</feature>
<feature type="compositionally biased region" description="Basic and acidic residues" evidence="5">
    <location>
        <begin position="411"/>
        <end position="421"/>
    </location>
</feature>
<feature type="transmembrane region" description="Helical" evidence="6">
    <location>
        <begin position="87"/>
        <end position="109"/>
    </location>
</feature>
<feature type="transmembrane region" description="Helical" evidence="6">
    <location>
        <begin position="323"/>
        <end position="341"/>
    </location>
</feature>
<feature type="transmembrane region" description="Helical" evidence="6">
    <location>
        <begin position="290"/>
        <end position="311"/>
    </location>
</feature>
<evidence type="ECO:0000256" key="6">
    <source>
        <dbReference type="SAM" id="Phobius"/>
    </source>
</evidence>
<sequence length="603" mass="66327">MLHASVTYQALTFSPVPYNDEEEDEEEDDACGSGESLWWVGIILGLLGSIFINTGNNFQSLGMHQLAERKGEDCNAEKEGLDPTSSLTWRVGTAVFISGALLNFASYAFAAQSMLASLESIQFVTNILFSRFMLQKRITWRMYGGTVLICAGTVVAVLHSSKAELCATARDLIRNYTNNVPYQIFLLFTVVLAVSLQIVYVAYKRSVDAGQPLPCATTVLPVTYAAFSALFGTQSVVQAKCLAELLQAAAPTVYPVFLHWFTYVALVSWIGLVVVWLARMNAALGLYDPIFIIPLLQVDFILFAIVAGGIYFREFAGFTTSMWIGFTLGIVIVFVGLFMLAPADENDAALRSSKIAPVSERRDDATNAENFSSSPATVVMDKLAPAAIANEDLEPAGTSPSDSAPQMETNTSRDDDADRLAARRRSSVQENDAAETLRGAPAHREKRCETNQVAEFREEESGNITPRSRSLPGGAVPRKSLRLSTLNYVTSISAQFNKNELSTARSSRPSFDVQRRHSDVFRRHHSIERRRSLEDSRTTAIHIAGPQRRHSLTTKIVSECRKIDEVAELHSVVERINSSSSSSSRNPVVHDEEVQADACVRTI</sequence>
<dbReference type="GO" id="GO:0016020">
    <property type="term" value="C:membrane"/>
    <property type="evidence" value="ECO:0007669"/>
    <property type="project" value="UniProtKB-SubCell"/>
</dbReference>